<sequence length="258" mass="29178">MVVIKLLHRWLFYLLTTVFLETWNRLWSIKCPGSPLIRIPAQEKKILDEKIGKMELLGAIEMGKVKMESSVYRSLSDQGKVEQRVFTMSDFPATCFVVNDAEPDKMLTCDLAFREFPGLLKGVYEYEKKLQVDGNGVKYRLGDFYINFMTLSLGQSPTIKGLLLELAFQPTCPPSLSGELLRAFGRQHFPELFTGQVMPVFTATLKKAFADNSSQDALPKPSTERLLTGEAMDSLSRATARATVAQYIEHLRELRSHS</sequence>
<comment type="subcellular location">
    <subcellularLocation>
        <location evidence="1 4">Nucleus</location>
    </subcellularLocation>
</comment>
<comment type="function">
    <text evidence="4">Component of the Mediator complex, a coactivator involved in the regulated transcription of nearly all RNA polymerase II-dependent genes. Mediator functions as a bridge to convey information from gene-specific regulatory proteins to the basal RNA polymerase II transcription machinery. Mediator is recruited to promoters by direct interactions with regulatory proteins and serves as a scaffold for the assembly of a functional preinitiation complex with RNA polymerase II and the general transcription factors.</text>
</comment>
<dbReference type="Pfam" id="PF08612">
    <property type="entry name" value="Med20"/>
    <property type="match status" value="1"/>
</dbReference>
<dbReference type="OMA" id="TCDLAFR"/>
<evidence type="ECO:0000256" key="3">
    <source>
        <dbReference type="ARBA" id="ARBA00023242"/>
    </source>
</evidence>
<keyword evidence="4" id="KW-0804">Transcription</keyword>
<dbReference type="EMBL" id="APAU02000001">
    <property type="protein sequence ID" value="EUB64792.1"/>
    <property type="molecule type" value="Genomic_DNA"/>
</dbReference>
<reference evidence="5 6" key="1">
    <citation type="journal article" date="2013" name="Nat. Genet.">
        <title>The genome of the hydatid tapeworm Echinococcus granulosus.</title>
        <authorList>
            <person name="Zheng H."/>
            <person name="Zhang W."/>
            <person name="Zhang L."/>
            <person name="Zhang Z."/>
            <person name="Li J."/>
            <person name="Lu G."/>
            <person name="Zhu Y."/>
            <person name="Wang Y."/>
            <person name="Huang Y."/>
            <person name="Liu J."/>
            <person name="Kang H."/>
            <person name="Chen J."/>
            <person name="Wang L."/>
            <person name="Chen A."/>
            <person name="Yu S."/>
            <person name="Gao Z."/>
            <person name="Jin L."/>
            <person name="Gu W."/>
            <person name="Wang Z."/>
            <person name="Zhao L."/>
            <person name="Shi B."/>
            <person name="Wen H."/>
            <person name="Lin R."/>
            <person name="Jones M.K."/>
            <person name="Brejova B."/>
            <person name="Vinar T."/>
            <person name="Zhao G."/>
            <person name="McManus D.P."/>
            <person name="Chen Z."/>
            <person name="Zhou Y."/>
            <person name="Wang S."/>
        </authorList>
    </citation>
    <scope>NUCLEOTIDE SEQUENCE [LARGE SCALE GENOMIC DNA]</scope>
</reference>
<dbReference type="GO" id="GO:0016592">
    <property type="term" value="C:mediator complex"/>
    <property type="evidence" value="ECO:0007669"/>
    <property type="project" value="InterPro"/>
</dbReference>
<dbReference type="AlphaFoldDB" id="W6V1H8"/>
<evidence type="ECO:0000256" key="1">
    <source>
        <dbReference type="ARBA" id="ARBA00004123"/>
    </source>
</evidence>
<comment type="subunit">
    <text evidence="4">Component of the Mediator complex.</text>
</comment>
<keyword evidence="3 4" id="KW-0539">Nucleus</keyword>
<comment type="similarity">
    <text evidence="2 4">Belongs to the Mediator complex subunit 20 family.</text>
</comment>
<keyword evidence="6" id="KW-1185">Reference proteome</keyword>
<keyword evidence="4" id="KW-0010">Activator</keyword>
<evidence type="ECO:0000256" key="2">
    <source>
        <dbReference type="ARBA" id="ARBA00010743"/>
    </source>
</evidence>
<evidence type="ECO:0000313" key="5">
    <source>
        <dbReference type="EMBL" id="EUB64792.1"/>
    </source>
</evidence>
<dbReference type="GO" id="GO:0006357">
    <property type="term" value="P:regulation of transcription by RNA polymerase II"/>
    <property type="evidence" value="ECO:0007669"/>
    <property type="project" value="InterPro"/>
</dbReference>
<proteinExistence type="inferred from homology"/>
<dbReference type="InterPro" id="IPR013921">
    <property type="entry name" value="Mediator_Med20"/>
</dbReference>
<dbReference type="GO" id="GO:0003712">
    <property type="term" value="F:transcription coregulator activity"/>
    <property type="evidence" value="ECO:0007669"/>
    <property type="project" value="InterPro"/>
</dbReference>
<gene>
    <name evidence="4" type="primary">MED20</name>
    <name evidence="5" type="ORF">EGR_00061</name>
</gene>
<keyword evidence="4" id="KW-0805">Transcription regulation</keyword>
<organism evidence="5 6">
    <name type="scientific">Echinococcus granulosus</name>
    <name type="common">Hydatid tapeworm</name>
    <dbReference type="NCBI Taxonomy" id="6210"/>
    <lineage>
        <taxon>Eukaryota</taxon>
        <taxon>Metazoa</taxon>
        <taxon>Spiralia</taxon>
        <taxon>Lophotrochozoa</taxon>
        <taxon>Platyhelminthes</taxon>
        <taxon>Cestoda</taxon>
        <taxon>Eucestoda</taxon>
        <taxon>Cyclophyllidea</taxon>
        <taxon>Taeniidae</taxon>
        <taxon>Echinococcus</taxon>
        <taxon>Echinococcus granulosus group</taxon>
    </lineage>
</organism>
<name>W6V1H8_ECHGR</name>
<dbReference type="OrthoDB" id="1854899at2759"/>
<evidence type="ECO:0000313" key="6">
    <source>
        <dbReference type="Proteomes" id="UP000019149"/>
    </source>
</evidence>
<comment type="caution">
    <text evidence="5">The sequence shown here is derived from an EMBL/GenBank/DDBJ whole genome shotgun (WGS) entry which is preliminary data.</text>
</comment>
<accession>W6V1H8</accession>
<protein>
    <recommendedName>
        <fullName evidence="4">Mediator of RNA polymerase II transcription subunit 20</fullName>
    </recommendedName>
    <alternativeName>
        <fullName evidence="4">Mediator complex subunit 20</fullName>
    </alternativeName>
</protein>
<evidence type="ECO:0000256" key="4">
    <source>
        <dbReference type="RuleBase" id="RU364152"/>
    </source>
</evidence>
<dbReference type="Proteomes" id="UP000019149">
    <property type="component" value="Unassembled WGS sequence"/>
</dbReference>
<dbReference type="STRING" id="6210.W6V1H8"/>